<dbReference type="PANTHER" id="PTHR32347">
    <property type="entry name" value="EFFLUX SYSTEM COMPONENT YKNX-RELATED"/>
    <property type="match status" value="1"/>
</dbReference>
<evidence type="ECO:0000256" key="2">
    <source>
        <dbReference type="ARBA" id="ARBA00023054"/>
    </source>
</evidence>
<dbReference type="AlphaFoldDB" id="A0A6J6MXT2"/>
<dbReference type="Gene3D" id="2.40.420.20">
    <property type="match status" value="1"/>
</dbReference>
<evidence type="ECO:0000313" key="3">
    <source>
        <dbReference type="EMBL" id="CAB4677818.1"/>
    </source>
</evidence>
<dbReference type="PANTHER" id="PTHR32347:SF23">
    <property type="entry name" value="BLL5650 PROTEIN"/>
    <property type="match status" value="1"/>
</dbReference>
<proteinExistence type="predicted"/>
<dbReference type="InterPro" id="IPR050465">
    <property type="entry name" value="UPF0194_transport"/>
</dbReference>
<evidence type="ECO:0000256" key="1">
    <source>
        <dbReference type="ARBA" id="ARBA00004196"/>
    </source>
</evidence>
<dbReference type="Gene3D" id="2.40.30.170">
    <property type="match status" value="1"/>
</dbReference>
<organism evidence="3">
    <name type="scientific">freshwater metagenome</name>
    <dbReference type="NCBI Taxonomy" id="449393"/>
    <lineage>
        <taxon>unclassified sequences</taxon>
        <taxon>metagenomes</taxon>
        <taxon>ecological metagenomes</taxon>
    </lineage>
</organism>
<comment type="subcellular location">
    <subcellularLocation>
        <location evidence="1">Cell envelope</location>
    </subcellularLocation>
</comment>
<accession>A0A6J6MXT2</accession>
<dbReference type="GO" id="GO:0030313">
    <property type="term" value="C:cell envelope"/>
    <property type="evidence" value="ECO:0007669"/>
    <property type="project" value="UniProtKB-SubCell"/>
</dbReference>
<sequence>MKKRRWLWISGAAVVVAAVVAAIAIPALTVQTEYETYEVTPTAVIKTVAANGQLAESQLLAYGPSKQAILISANGSEPIPAMFGLSLEVKQIEVTRGQSVEKDDLLFSYKSQLGQTVQVRAIADGIVRSVDTSEGLITSGQVVSVGSADPVVSVFASEYDADLVDVGQNATIELDAINAVFEGSVLSIGQVARSLSGIKQYEVLVEVNEIPEGARFGMSATAEIEVERSGSVLAVPFNSLIGEKPEVKVLVKNASGGQTVTNVAVKLGIRGDSLVEITDGLKAGDLVIVGLAGDVPTPVEFGPPRGATNNGR</sequence>
<gene>
    <name evidence="3" type="ORF">UFOPK2370_00031</name>
</gene>
<keyword evidence="2" id="KW-0175">Coiled coil</keyword>
<reference evidence="3" key="1">
    <citation type="submission" date="2020-05" db="EMBL/GenBank/DDBJ databases">
        <authorList>
            <person name="Chiriac C."/>
            <person name="Salcher M."/>
            <person name="Ghai R."/>
            <person name="Kavagutti S V."/>
        </authorList>
    </citation>
    <scope>NUCLEOTIDE SEQUENCE</scope>
</reference>
<name>A0A6J6MXT2_9ZZZZ</name>
<protein>
    <submittedName>
        <fullName evidence="3">Unannotated protein</fullName>
    </submittedName>
</protein>
<dbReference type="EMBL" id="CAEZXK010000001">
    <property type="protein sequence ID" value="CAB4677818.1"/>
    <property type="molecule type" value="Genomic_DNA"/>
</dbReference>